<dbReference type="Proteomes" id="UP001596174">
    <property type="component" value="Unassembled WGS sequence"/>
</dbReference>
<dbReference type="EMBL" id="JBHSQJ010000010">
    <property type="protein sequence ID" value="MFC5906251.1"/>
    <property type="molecule type" value="Genomic_DNA"/>
</dbReference>
<dbReference type="InterPro" id="IPR010281">
    <property type="entry name" value="DUF885"/>
</dbReference>
<dbReference type="PANTHER" id="PTHR33361:SF2">
    <property type="entry name" value="DUF885 DOMAIN-CONTAINING PROTEIN"/>
    <property type="match status" value="1"/>
</dbReference>
<evidence type="ECO:0000313" key="2">
    <source>
        <dbReference type="Proteomes" id="UP001596174"/>
    </source>
</evidence>
<accession>A0ABW1FX95</accession>
<dbReference type="RefSeq" id="WP_380579480.1">
    <property type="nucleotide sequence ID" value="NZ_JBHSQJ010000010.1"/>
</dbReference>
<evidence type="ECO:0000313" key="1">
    <source>
        <dbReference type="EMBL" id="MFC5906251.1"/>
    </source>
</evidence>
<comment type="caution">
    <text evidence="1">The sequence shown here is derived from an EMBL/GenBank/DDBJ whole genome shotgun (WGS) entry which is preliminary data.</text>
</comment>
<proteinExistence type="predicted"/>
<dbReference type="Pfam" id="PF05960">
    <property type="entry name" value="DUF885"/>
    <property type="match status" value="1"/>
</dbReference>
<dbReference type="PANTHER" id="PTHR33361">
    <property type="entry name" value="GLR0591 PROTEIN"/>
    <property type="match status" value="1"/>
</dbReference>
<sequence>MPEELTTPRELADDHVNRVAALDPRTSTWLGLHPGDDRVPDLSPAGFDALADVARDTLARLDALPAAATSDPAERACARLLRERLTAQLQLHGAGEHFRAVRTLDTPVHGLRSMLTAMPTATDDDWGPVLGRLVRLPSALAGYRATLAEGVSRGLFAAPRQAAALADQLTAWTGEGAGGQDWFAEFAAPAPERFRPELDAAARKATDAVAALRDWLCDSYLPAAAGTPDAVGRERYLLNARGFTGADLDPEAASAWAWEEFHQVWAQLRAEAERVLPGASVAEAREHLDAHGHTVQGADRMRDWLQQLIEEAVDALDGTHFDISGPLRRVETRIAPAGTAAAPYYSAPSLDFSRPGRTWLPLANGDAEERFRTWRLVSTWYHEGVPGHHLQLASWTAAQEQLSRYQVTLGGVSANVEGWALYAERLMDELGFLTDPGRRLGYLGKQMMRIARVIVDIGMHLRAVIPADSPFHPGERWTPELATDFYSAYVGMPPAARDSEIVRYLGLPGQAIGYKLGERAWLAGRGAARRRQGAAFDLKAWHMAALRQGSFGLDDLTEHLAAL</sequence>
<reference evidence="2" key="1">
    <citation type="journal article" date="2019" name="Int. J. Syst. Evol. Microbiol.">
        <title>The Global Catalogue of Microorganisms (GCM) 10K type strain sequencing project: providing services to taxonomists for standard genome sequencing and annotation.</title>
        <authorList>
            <consortium name="The Broad Institute Genomics Platform"/>
            <consortium name="The Broad Institute Genome Sequencing Center for Infectious Disease"/>
            <person name="Wu L."/>
            <person name="Ma J."/>
        </authorList>
    </citation>
    <scope>NUCLEOTIDE SEQUENCE [LARGE SCALE GENOMIC DNA]</scope>
    <source>
        <strain evidence="2">JCM 4816</strain>
    </source>
</reference>
<organism evidence="1 2">
    <name type="scientific">Streptacidiphilus monticola</name>
    <dbReference type="NCBI Taxonomy" id="2161674"/>
    <lineage>
        <taxon>Bacteria</taxon>
        <taxon>Bacillati</taxon>
        <taxon>Actinomycetota</taxon>
        <taxon>Actinomycetes</taxon>
        <taxon>Kitasatosporales</taxon>
        <taxon>Streptomycetaceae</taxon>
        <taxon>Streptacidiphilus</taxon>
    </lineage>
</organism>
<protein>
    <submittedName>
        <fullName evidence="1">DUF885 domain-containing protein</fullName>
    </submittedName>
</protein>
<keyword evidence="2" id="KW-1185">Reference proteome</keyword>
<name>A0ABW1FX95_9ACTN</name>
<gene>
    <name evidence="1" type="ORF">ACFP3V_03305</name>
</gene>